<dbReference type="SMART" id="SM00155">
    <property type="entry name" value="PLDc"/>
    <property type="match status" value="2"/>
</dbReference>
<evidence type="ECO:0000313" key="15">
    <source>
        <dbReference type="EMBL" id="WEK37708.1"/>
    </source>
</evidence>
<keyword evidence="7 12" id="KW-1133">Transmembrane helix</keyword>
<evidence type="ECO:0000256" key="1">
    <source>
        <dbReference type="ARBA" id="ARBA00004651"/>
    </source>
</evidence>
<evidence type="ECO:0000256" key="12">
    <source>
        <dbReference type="HAMAP-Rule" id="MF_01916"/>
    </source>
</evidence>
<dbReference type="InterPro" id="IPR022924">
    <property type="entry name" value="Cardiolipin_synthase"/>
</dbReference>
<dbReference type="CDD" id="cd09112">
    <property type="entry name" value="PLDc_CLS_2"/>
    <property type="match status" value="1"/>
</dbReference>
<gene>
    <name evidence="15" type="primary">cls</name>
    <name evidence="15" type="ORF">P0Y53_09355</name>
</gene>
<evidence type="ECO:0000259" key="14">
    <source>
        <dbReference type="PROSITE" id="PS50035"/>
    </source>
</evidence>
<dbReference type="AlphaFoldDB" id="A0AAJ5WYA2"/>
<dbReference type="PANTHER" id="PTHR21248:SF22">
    <property type="entry name" value="PHOSPHOLIPASE D"/>
    <property type="match status" value="1"/>
</dbReference>
<dbReference type="InterPro" id="IPR030874">
    <property type="entry name" value="Cardiolipin_synth_Firmi"/>
</dbReference>
<keyword evidence="2 12" id="KW-1003">Cell membrane</keyword>
<evidence type="ECO:0000256" key="3">
    <source>
        <dbReference type="ARBA" id="ARBA00022516"/>
    </source>
</evidence>
<dbReference type="Gene3D" id="3.30.870.10">
    <property type="entry name" value="Endonuclease Chain A"/>
    <property type="match status" value="2"/>
</dbReference>
<dbReference type="NCBIfam" id="TIGR04265">
    <property type="entry name" value="bac_cardiolipin"/>
    <property type="match status" value="1"/>
</dbReference>
<accession>A0AAJ5WYA2</accession>
<dbReference type="GO" id="GO:0008808">
    <property type="term" value="F:cardiolipin synthase activity"/>
    <property type="evidence" value="ECO:0007669"/>
    <property type="project" value="UniProtKB-UniRule"/>
</dbReference>
<keyword evidence="11 12" id="KW-1208">Phospholipid metabolism</keyword>
<feature type="active site" evidence="12">
    <location>
        <position position="404"/>
    </location>
</feature>
<keyword evidence="10 12" id="KW-0594">Phospholipid biosynthesis</keyword>
<dbReference type="PANTHER" id="PTHR21248">
    <property type="entry name" value="CARDIOLIPIN SYNTHASE"/>
    <property type="match status" value="1"/>
</dbReference>
<name>A0AAJ5WYA2_9BACT</name>
<dbReference type="SUPFAM" id="SSF56024">
    <property type="entry name" value="Phospholipase D/nuclease"/>
    <property type="match status" value="2"/>
</dbReference>
<proteinExistence type="inferred from homology"/>
<comment type="subcellular location">
    <subcellularLocation>
        <location evidence="1 12">Cell membrane</location>
        <topology evidence="1 12">Multi-pass membrane protein</topology>
    </subcellularLocation>
</comment>
<keyword evidence="8 12" id="KW-0443">Lipid metabolism</keyword>
<dbReference type="CDD" id="cd09110">
    <property type="entry name" value="PLDc_CLS_1"/>
    <property type="match status" value="1"/>
</dbReference>
<feature type="active site" evidence="12">
    <location>
        <position position="222"/>
    </location>
</feature>
<evidence type="ECO:0000256" key="2">
    <source>
        <dbReference type="ARBA" id="ARBA00022475"/>
    </source>
</evidence>
<evidence type="ECO:0000256" key="8">
    <source>
        <dbReference type="ARBA" id="ARBA00023098"/>
    </source>
</evidence>
<dbReference type="InterPro" id="IPR025202">
    <property type="entry name" value="PLD-like_dom"/>
</dbReference>
<feature type="active site" evidence="12">
    <location>
        <position position="402"/>
    </location>
</feature>
<evidence type="ECO:0000256" key="11">
    <source>
        <dbReference type="ARBA" id="ARBA00023264"/>
    </source>
</evidence>
<evidence type="ECO:0000256" key="5">
    <source>
        <dbReference type="ARBA" id="ARBA00022692"/>
    </source>
</evidence>
<feature type="domain" description="PLD phosphodiesterase" evidence="14">
    <location>
        <begin position="397"/>
        <end position="424"/>
    </location>
</feature>
<dbReference type="GO" id="GO:0005886">
    <property type="term" value="C:plasma membrane"/>
    <property type="evidence" value="ECO:0007669"/>
    <property type="project" value="UniProtKB-SubCell"/>
</dbReference>
<comment type="similarity">
    <text evidence="12">Belongs to the phospholipase D family. Cardiolipin synthase subfamily.</text>
</comment>
<comment type="function">
    <text evidence="12">Catalyzes the reversible phosphatidyl group transfer from one phosphatidylglycerol molecule to another to form cardiolipin (CL) (diphosphatidylglycerol) and glycerol.</text>
</comment>
<keyword evidence="5 12" id="KW-0812">Transmembrane</keyword>
<dbReference type="Pfam" id="PF13396">
    <property type="entry name" value="PLDc_N"/>
    <property type="match status" value="1"/>
</dbReference>
<feature type="active site" evidence="12">
    <location>
        <position position="409"/>
    </location>
</feature>
<dbReference type="Proteomes" id="UP001220610">
    <property type="component" value="Chromosome"/>
</dbReference>
<feature type="transmembrane region" description="Helical" evidence="12">
    <location>
        <begin position="38"/>
        <end position="59"/>
    </location>
</feature>
<dbReference type="InterPro" id="IPR027379">
    <property type="entry name" value="CLS_N"/>
</dbReference>
<dbReference type="InterPro" id="IPR001736">
    <property type="entry name" value="PLipase_D/transphosphatidylase"/>
</dbReference>
<evidence type="ECO:0000256" key="7">
    <source>
        <dbReference type="ARBA" id="ARBA00022989"/>
    </source>
</evidence>
<dbReference type="EC" id="2.7.8.-" evidence="12 13"/>
<reference evidence="15" key="1">
    <citation type="submission" date="2023-03" db="EMBL/GenBank/DDBJ databases">
        <title>Andean soil-derived lignocellulolytic bacterial consortium as a source of novel taxa and putative plastic-active enzymes.</title>
        <authorList>
            <person name="Diaz-Garcia L."/>
            <person name="Chuvochina M."/>
            <person name="Feuerriegel G."/>
            <person name="Bunk B."/>
            <person name="Sproer C."/>
            <person name="Streit W.R."/>
            <person name="Rodriguez L.M."/>
            <person name="Overmann J."/>
            <person name="Jimenez D.J."/>
        </authorList>
    </citation>
    <scope>NUCLEOTIDE SEQUENCE</scope>
    <source>
        <strain evidence="15">MAG 7</strain>
    </source>
</reference>
<evidence type="ECO:0000313" key="16">
    <source>
        <dbReference type="Proteomes" id="UP001220610"/>
    </source>
</evidence>
<dbReference type="HAMAP" id="MF_01916">
    <property type="entry name" value="Cardiolipin_synth_Cls"/>
    <property type="match status" value="1"/>
</dbReference>
<sequence>MQLTTEIVLLVLAYALMLFTVIRIIFDTVNATKAWSYIILTIFIPVVGSIVYFSLGINYRKRRMYNKKLITDEKTLDALRKDIDESALRLLQTHHADVGNFAGLARLLIRDSLSFLSLNHVTLLTNGEEKFPAVINALEEAQDSIHLQYYIFENDQIGNRIKDILIRKAKEGVKVRFIYDDFGSNGLKKKFIRQLTSAGVEVFPFYKIYFVFLASRLNYRNHRKLIIIDGRKAFTGGINVSDRYINQEDKQQVFWRDAHILVEGPAVLNLQYHFLTDWNFSSGQQLTPDRTLFPVPMRGPDFTMLTQIAVSGPDFPRPDIMLSYFTAIANADRKVYITTPYFIPNNTINDAIKKAALSGCDVRLLVPGYSDSIWVNAASQSYYEALLDCGAKVYLYRKGFVHAKTIIVDDTLSMVGSANIDFRSFDLNFELNTIVYDHQFNAQLTEVFLRDLEDADEIDRNEWRNRSNRRQAFEKVARLLSPLL</sequence>
<dbReference type="EMBL" id="CP119311">
    <property type="protein sequence ID" value="WEK37708.1"/>
    <property type="molecule type" value="Genomic_DNA"/>
</dbReference>
<evidence type="ECO:0000256" key="9">
    <source>
        <dbReference type="ARBA" id="ARBA00023136"/>
    </source>
</evidence>
<evidence type="ECO:0000256" key="13">
    <source>
        <dbReference type="NCBIfam" id="TIGR04265"/>
    </source>
</evidence>
<keyword evidence="9 12" id="KW-0472">Membrane</keyword>
<evidence type="ECO:0000256" key="10">
    <source>
        <dbReference type="ARBA" id="ARBA00023209"/>
    </source>
</evidence>
<feature type="transmembrane region" description="Helical" evidence="12">
    <location>
        <begin position="7"/>
        <end position="26"/>
    </location>
</feature>
<organism evidence="15 16">
    <name type="scientific">Candidatus Pseudobacter hemicellulosilyticus</name>
    <dbReference type="NCBI Taxonomy" id="3121375"/>
    <lineage>
        <taxon>Bacteria</taxon>
        <taxon>Pseudomonadati</taxon>
        <taxon>Bacteroidota</taxon>
        <taxon>Chitinophagia</taxon>
        <taxon>Chitinophagales</taxon>
        <taxon>Chitinophagaceae</taxon>
        <taxon>Pseudobacter</taxon>
    </lineage>
</organism>
<keyword evidence="6" id="KW-0677">Repeat</keyword>
<dbReference type="PROSITE" id="PS50035">
    <property type="entry name" value="PLD"/>
    <property type="match status" value="2"/>
</dbReference>
<keyword evidence="3 12" id="KW-0444">Lipid biosynthesis</keyword>
<feature type="active site" evidence="12">
    <location>
        <position position="229"/>
    </location>
</feature>
<protein>
    <recommendedName>
        <fullName evidence="12 13">Cardiolipin synthase</fullName>
        <shortName evidence="12">CL synthase</shortName>
        <ecNumber evidence="12 13">2.7.8.-</ecNumber>
    </recommendedName>
</protein>
<keyword evidence="4 12" id="KW-0808">Transferase</keyword>
<dbReference type="GO" id="GO:0032049">
    <property type="term" value="P:cardiolipin biosynthetic process"/>
    <property type="evidence" value="ECO:0007669"/>
    <property type="project" value="UniProtKB-UniRule"/>
</dbReference>
<feature type="domain" description="PLD phosphodiesterase" evidence="14">
    <location>
        <begin position="217"/>
        <end position="244"/>
    </location>
</feature>
<evidence type="ECO:0000256" key="6">
    <source>
        <dbReference type="ARBA" id="ARBA00022737"/>
    </source>
</evidence>
<dbReference type="FunFam" id="3.30.870.10:FF:000014">
    <property type="entry name" value="Cardiolipin synthase"/>
    <property type="match status" value="1"/>
</dbReference>
<comment type="catalytic activity">
    <reaction evidence="12">
        <text>2 a 1,2-diacyl-sn-glycero-3-phospho-(1'-sn-glycerol) = a cardiolipin + glycerol</text>
        <dbReference type="Rhea" id="RHEA:31451"/>
        <dbReference type="ChEBI" id="CHEBI:17754"/>
        <dbReference type="ChEBI" id="CHEBI:62237"/>
        <dbReference type="ChEBI" id="CHEBI:64716"/>
    </reaction>
</comment>
<evidence type="ECO:0000256" key="4">
    <source>
        <dbReference type="ARBA" id="ARBA00022679"/>
    </source>
</evidence>
<dbReference type="Pfam" id="PF13091">
    <property type="entry name" value="PLDc_2"/>
    <property type="match status" value="2"/>
</dbReference>
<feature type="active site" evidence="12">
    <location>
        <position position="224"/>
    </location>
</feature>